<keyword evidence="1" id="KW-0175">Coiled coil</keyword>
<feature type="region of interest" description="Disordered" evidence="2">
    <location>
        <begin position="81"/>
        <end position="104"/>
    </location>
</feature>
<protein>
    <submittedName>
        <fullName evidence="3">Uncharacterized protein</fullName>
    </submittedName>
</protein>
<feature type="coiled-coil region" evidence="1">
    <location>
        <begin position="139"/>
        <end position="166"/>
    </location>
</feature>
<dbReference type="Proteomes" id="UP000001072">
    <property type="component" value="Unassembled WGS sequence"/>
</dbReference>
<reference evidence="4" key="1">
    <citation type="journal article" date="2011" name="Proc. Natl. Acad. Sci. U.S.A.">
        <title>Obligate biotrophy features unraveled by the genomic analysis of rust fungi.</title>
        <authorList>
            <person name="Duplessis S."/>
            <person name="Cuomo C.A."/>
            <person name="Lin Y.-C."/>
            <person name="Aerts A."/>
            <person name="Tisserant E."/>
            <person name="Veneault-Fourrey C."/>
            <person name="Joly D.L."/>
            <person name="Hacquard S."/>
            <person name="Amselem J."/>
            <person name="Cantarel B.L."/>
            <person name="Chiu R."/>
            <person name="Coutinho P.M."/>
            <person name="Feau N."/>
            <person name="Field M."/>
            <person name="Frey P."/>
            <person name="Gelhaye E."/>
            <person name="Goldberg J."/>
            <person name="Grabherr M.G."/>
            <person name="Kodira C.D."/>
            <person name="Kohler A."/>
            <person name="Kuees U."/>
            <person name="Lindquist E.A."/>
            <person name="Lucas S.M."/>
            <person name="Mago R."/>
            <person name="Mauceli E."/>
            <person name="Morin E."/>
            <person name="Murat C."/>
            <person name="Pangilinan J.L."/>
            <person name="Park R."/>
            <person name="Pearson M."/>
            <person name="Quesneville H."/>
            <person name="Rouhier N."/>
            <person name="Sakthikumar S."/>
            <person name="Salamov A.A."/>
            <person name="Schmutz J."/>
            <person name="Selles B."/>
            <person name="Shapiro H."/>
            <person name="Tanguay P."/>
            <person name="Tuskan G.A."/>
            <person name="Henrissat B."/>
            <person name="Van de Peer Y."/>
            <person name="Rouze P."/>
            <person name="Ellis J.G."/>
            <person name="Dodds P.N."/>
            <person name="Schein J.E."/>
            <person name="Zhong S."/>
            <person name="Hamelin R.C."/>
            <person name="Grigoriev I.V."/>
            <person name="Szabo L.J."/>
            <person name="Martin F."/>
        </authorList>
    </citation>
    <scope>NUCLEOTIDE SEQUENCE [LARGE SCALE GENOMIC DNA]</scope>
    <source>
        <strain evidence="4">98AG31 / pathotype 3-4-7</strain>
    </source>
</reference>
<dbReference type="VEuPathDB" id="FungiDB:MELLADRAFT_107278"/>
<gene>
    <name evidence="3" type="ORF">MELLADRAFT_107278</name>
</gene>
<dbReference type="AlphaFoldDB" id="F4RNT3"/>
<dbReference type="EMBL" id="GL883111">
    <property type="protein sequence ID" value="EGG05856.1"/>
    <property type="molecule type" value="Genomic_DNA"/>
</dbReference>
<evidence type="ECO:0000256" key="1">
    <source>
        <dbReference type="SAM" id="Coils"/>
    </source>
</evidence>
<evidence type="ECO:0000313" key="3">
    <source>
        <dbReference type="EMBL" id="EGG05856.1"/>
    </source>
</evidence>
<dbReference type="RefSeq" id="XP_007410912.1">
    <property type="nucleotide sequence ID" value="XM_007410850.1"/>
</dbReference>
<organism evidence="4">
    <name type="scientific">Melampsora larici-populina (strain 98AG31 / pathotype 3-4-7)</name>
    <name type="common">Poplar leaf rust fungus</name>
    <dbReference type="NCBI Taxonomy" id="747676"/>
    <lineage>
        <taxon>Eukaryota</taxon>
        <taxon>Fungi</taxon>
        <taxon>Dikarya</taxon>
        <taxon>Basidiomycota</taxon>
        <taxon>Pucciniomycotina</taxon>
        <taxon>Pucciniomycetes</taxon>
        <taxon>Pucciniales</taxon>
        <taxon>Melampsoraceae</taxon>
        <taxon>Melampsora</taxon>
    </lineage>
</organism>
<dbReference type="GeneID" id="18923119"/>
<sequence>MVNISTLLPIPDRYITFQPHDSKFRCEVCCGRPMKDYLAHISADNHKRSIAHFIDQQKAQQEMLPGLHSTADRELSPFLHPVTPPEYRRSPSPPPPASPIMPLSPLTNLRRLLSGIQDDDATSSDSDSSNNPMSFHNLKQALETLAALEEEDVDEFEEEEPELEETSNIDDMNGWYPFKRKELYTAMGLRRPQGSSGDALYTCGTAHYSAELHRRLSEVQVSDVTCAQWNEAINSGIKTWEERPVCPPKPRARATQAKGSKQSKRGRHNVPPETIDSDQSDD</sequence>
<name>F4RNT3_MELLP</name>
<dbReference type="KEGG" id="mlr:MELLADRAFT_107278"/>
<dbReference type="InParanoid" id="F4RNT3"/>
<evidence type="ECO:0000256" key="2">
    <source>
        <dbReference type="SAM" id="MobiDB-lite"/>
    </source>
</evidence>
<feature type="region of interest" description="Disordered" evidence="2">
    <location>
        <begin position="241"/>
        <end position="282"/>
    </location>
</feature>
<proteinExistence type="predicted"/>
<accession>F4RNT3</accession>
<evidence type="ECO:0000313" key="4">
    <source>
        <dbReference type="Proteomes" id="UP000001072"/>
    </source>
</evidence>
<dbReference type="HOGENOM" id="CLU_987234_0_0_1"/>
<keyword evidence="4" id="KW-1185">Reference proteome</keyword>